<evidence type="ECO:0000313" key="2">
    <source>
        <dbReference type="Proteomes" id="UP000194933"/>
    </source>
</evidence>
<dbReference type="RefSeq" id="WP_010721541.1">
    <property type="nucleotide sequence ID" value="NZ_NGMO01000001.1"/>
</dbReference>
<accession>A0A2C9XQI1</accession>
<protein>
    <recommendedName>
        <fullName evidence="3">ArpS</fullName>
    </recommendedName>
</protein>
<gene>
    <name evidence="1" type="ORF">A5844_000673</name>
</gene>
<proteinExistence type="predicted"/>
<evidence type="ECO:0000313" key="1">
    <source>
        <dbReference type="EMBL" id="OTP12440.1"/>
    </source>
</evidence>
<evidence type="ECO:0008006" key="3">
    <source>
        <dbReference type="Google" id="ProtNLM"/>
    </source>
</evidence>
<comment type="caution">
    <text evidence="1">The sequence shown here is derived from an EMBL/GenBank/DDBJ whole genome shotgun (WGS) entry which is preliminary data.</text>
</comment>
<reference evidence="1 2" key="1">
    <citation type="submission" date="2017-05" db="EMBL/GenBank/DDBJ databases">
        <title>The Genome Sequence of Enterococcus sp. 10A9_DIV0425.</title>
        <authorList>
            <consortium name="The Broad Institute Genomics Platform"/>
            <consortium name="The Broad Institute Genomic Center for Infectious Diseases"/>
            <person name="Earl A."/>
            <person name="Manson A."/>
            <person name="Schwartman J."/>
            <person name="Gilmore M."/>
            <person name="Abouelleil A."/>
            <person name="Cao P."/>
            <person name="Chapman S."/>
            <person name="Cusick C."/>
            <person name="Shea T."/>
            <person name="Young S."/>
            <person name="Neafsey D."/>
            <person name="Nusbaum C."/>
            <person name="Birren B."/>
        </authorList>
    </citation>
    <scope>NUCLEOTIDE SEQUENCE [LARGE SCALE GENOMIC DNA]</scope>
    <source>
        <strain evidence="1 2">10A9_DIV0425</strain>
    </source>
</reference>
<dbReference type="Proteomes" id="UP000194933">
    <property type="component" value="Unassembled WGS sequence"/>
</dbReference>
<sequence>MFKIAFYLFDYKDGSFKKAYFHHWNDSKPVFTKNKRRAQEYFDERSANKDIAQLRKVESPTAKTLSIKLEEAE</sequence>
<dbReference type="STRING" id="1987383.A5844_000673"/>
<name>A0A2C9XQI1_9ENTE</name>
<keyword evidence="2" id="KW-1185">Reference proteome</keyword>
<dbReference type="EMBL" id="NGMO01000001">
    <property type="protein sequence ID" value="OTP12440.1"/>
    <property type="molecule type" value="Genomic_DNA"/>
</dbReference>
<dbReference type="AlphaFoldDB" id="A0A2C9XQI1"/>
<organism evidence="1 2">
    <name type="scientific">Candidatus Enterococcus wittei</name>
    <dbReference type="NCBI Taxonomy" id="1987383"/>
    <lineage>
        <taxon>Bacteria</taxon>
        <taxon>Bacillati</taxon>
        <taxon>Bacillota</taxon>
        <taxon>Bacilli</taxon>
        <taxon>Lactobacillales</taxon>
        <taxon>Enterococcaceae</taxon>
        <taxon>Enterococcus</taxon>
    </lineage>
</organism>